<dbReference type="Pfam" id="PF02383">
    <property type="entry name" value="Syja_N"/>
    <property type="match status" value="1"/>
</dbReference>
<feature type="compositionally biased region" description="Polar residues" evidence="5">
    <location>
        <begin position="988"/>
        <end position="1009"/>
    </location>
</feature>
<dbReference type="Proteomes" id="UP001320420">
    <property type="component" value="Unassembled WGS sequence"/>
</dbReference>
<dbReference type="EC" id="3.1.3.36" evidence="3"/>
<evidence type="ECO:0000256" key="4">
    <source>
        <dbReference type="ARBA" id="ARBA00022801"/>
    </source>
</evidence>
<dbReference type="EMBL" id="JAKJXP020000014">
    <property type="protein sequence ID" value="KAK7755250.1"/>
    <property type="molecule type" value="Genomic_DNA"/>
</dbReference>
<evidence type="ECO:0000256" key="1">
    <source>
        <dbReference type="ARBA" id="ARBA00008943"/>
    </source>
</evidence>
<dbReference type="SMART" id="SM00128">
    <property type="entry name" value="IPPc"/>
    <property type="match status" value="1"/>
</dbReference>
<feature type="compositionally biased region" description="Low complexity" evidence="5">
    <location>
        <begin position="1162"/>
        <end position="1175"/>
    </location>
</feature>
<feature type="compositionally biased region" description="Low complexity" evidence="5">
    <location>
        <begin position="1232"/>
        <end position="1246"/>
    </location>
</feature>
<feature type="domain" description="SAC" evidence="6">
    <location>
        <begin position="189"/>
        <end position="557"/>
    </location>
</feature>
<dbReference type="PROSITE" id="PS50275">
    <property type="entry name" value="SAC"/>
    <property type="match status" value="1"/>
</dbReference>
<dbReference type="InterPro" id="IPR046985">
    <property type="entry name" value="IP5"/>
</dbReference>
<feature type="compositionally biased region" description="Polar residues" evidence="5">
    <location>
        <begin position="1196"/>
        <end position="1206"/>
    </location>
</feature>
<feature type="compositionally biased region" description="Low complexity" evidence="5">
    <location>
        <begin position="10"/>
        <end position="22"/>
    </location>
</feature>
<protein>
    <recommendedName>
        <fullName evidence="3">phosphoinositide 5-phosphatase</fullName>
        <ecNumber evidence="3">3.1.3.36</ecNumber>
    </recommendedName>
</protein>
<feature type="compositionally biased region" description="Low complexity" evidence="5">
    <location>
        <begin position="1128"/>
        <end position="1145"/>
    </location>
</feature>
<name>A0AAN9UU02_9PEZI</name>
<dbReference type="GO" id="GO:0043813">
    <property type="term" value="F:phosphatidylinositol-3,5-bisphosphate 5-phosphatase activity"/>
    <property type="evidence" value="ECO:0007669"/>
    <property type="project" value="TreeGrafter"/>
</dbReference>
<evidence type="ECO:0000313" key="7">
    <source>
        <dbReference type="EMBL" id="KAK7755250.1"/>
    </source>
</evidence>
<keyword evidence="4" id="KW-0378">Hydrolase</keyword>
<dbReference type="PANTHER" id="PTHR11200:SF257">
    <property type="entry name" value="PHOSPHOINOSITIDE 5-PHOSPHATASE"/>
    <property type="match status" value="1"/>
</dbReference>
<comment type="similarity">
    <text evidence="1">Belongs to the synaptojanin family.</text>
</comment>
<dbReference type="Pfam" id="PF22669">
    <property type="entry name" value="Exo_endo_phos2"/>
    <property type="match status" value="1"/>
</dbReference>
<keyword evidence="8" id="KW-1185">Reference proteome</keyword>
<dbReference type="PANTHER" id="PTHR11200">
    <property type="entry name" value="INOSITOL 5-PHOSPHATASE"/>
    <property type="match status" value="1"/>
</dbReference>
<dbReference type="InterPro" id="IPR036691">
    <property type="entry name" value="Endo/exonu/phosph_ase_sf"/>
</dbReference>
<dbReference type="InterPro" id="IPR000300">
    <property type="entry name" value="IPPc"/>
</dbReference>
<dbReference type="GO" id="GO:0046856">
    <property type="term" value="P:phosphatidylinositol dephosphorylation"/>
    <property type="evidence" value="ECO:0007669"/>
    <property type="project" value="InterPro"/>
</dbReference>
<feature type="region of interest" description="Disordered" evidence="5">
    <location>
        <begin position="1055"/>
        <end position="1075"/>
    </location>
</feature>
<organism evidence="7 8">
    <name type="scientific">Diatrype stigma</name>
    <dbReference type="NCBI Taxonomy" id="117547"/>
    <lineage>
        <taxon>Eukaryota</taxon>
        <taxon>Fungi</taxon>
        <taxon>Dikarya</taxon>
        <taxon>Ascomycota</taxon>
        <taxon>Pezizomycotina</taxon>
        <taxon>Sordariomycetes</taxon>
        <taxon>Xylariomycetidae</taxon>
        <taxon>Xylariales</taxon>
        <taxon>Diatrypaceae</taxon>
        <taxon>Diatrype</taxon>
    </lineage>
</organism>
<dbReference type="InterPro" id="IPR002013">
    <property type="entry name" value="SAC_dom"/>
</dbReference>
<comment type="caution">
    <text evidence="7">The sequence shown here is derived from an EMBL/GenBank/DDBJ whole genome shotgun (WGS) entry which is preliminary data.</text>
</comment>
<dbReference type="GO" id="GO:0004439">
    <property type="term" value="F:phosphatidylinositol-4,5-bisphosphate 5-phosphatase activity"/>
    <property type="evidence" value="ECO:0007669"/>
    <property type="project" value="UniProtKB-EC"/>
</dbReference>
<evidence type="ECO:0000256" key="3">
    <source>
        <dbReference type="ARBA" id="ARBA00013044"/>
    </source>
</evidence>
<feature type="compositionally biased region" description="Acidic residues" evidence="5">
    <location>
        <begin position="953"/>
        <end position="962"/>
    </location>
</feature>
<feature type="region of interest" description="Disordered" evidence="5">
    <location>
        <begin position="944"/>
        <end position="1027"/>
    </location>
</feature>
<evidence type="ECO:0000313" key="8">
    <source>
        <dbReference type="Proteomes" id="UP001320420"/>
    </source>
</evidence>
<dbReference type="GO" id="GO:0005737">
    <property type="term" value="C:cytoplasm"/>
    <property type="evidence" value="ECO:0007669"/>
    <property type="project" value="TreeGrafter"/>
</dbReference>
<evidence type="ECO:0000256" key="2">
    <source>
        <dbReference type="ARBA" id="ARBA00009678"/>
    </source>
</evidence>
<feature type="region of interest" description="Disordered" evidence="5">
    <location>
        <begin position="1087"/>
        <end position="1311"/>
    </location>
</feature>
<reference evidence="7 8" key="1">
    <citation type="submission" date="2024-02" db="EMBL/GenBank/DDBJ databases">
        <title>De novo assembly and annotation of 12 fungi associated with fruit tree decline syndrome in Ontario, Canada.</title>
        <authorList>
            <person name="Sulman M."/>
            <person name="Ellouze W."/>
            <person name="Ilyukhin E."/>
        </authorList>
    </citation>
    <scope>NUCLEOTIDE SEQUENCE [LARGE SCALE GENOMIC DNA]</scope>
    <source>
        <strain evidence="7 8">M11/M66-122</strain>
    </source>
</reference>
<evidence type="ECO:0000259" key="6">
    <source>
        <dbReference type="PROSITE" id="PS50275"/>
    </source>
</evidence>
<dbReference type="GO" id="GO:0016020">
    <property type="term" value="C:membrane"/>
    <property type="evidence" value="ECO:0007669"/>
    <property type="project" value="TreeGrafter"/>
</dbReference>
<accession>A0AAN9UU02</accession>
<gene>
    <name evidence="7" type="primary">syj1</name>
    <name evidence="7" type="ORF">SLS62_002755</name>
</gene>
<feature type="region of interest" description="Disordered" evidence="5">
    <location>
        <begin position="1"/>
        <end position="22"/>
    </location>
</feature>
<comment type="similarity">
    <text evidence="2">In the central section; belongs to the inositol 1,4,5-trisphosphate 5-phosphatase family.</text>
</comment>
<dbReference type="Gene3D" id="3.60.10.10">
    <property type="entry name" value="Endonuclease/exonuclease/phosphatase"/>
    <property type="match status" value="1"/>
</dbReference>
<dbReference type="SUPFAM" id="SSF56219">
    <property type="entry name" value="DNase I-like"/>
    <property type="match status" value="1"/>
</dbReference>
<evidence type="ECO:0000256" key="5">
    <source>
        <dbReference type="SAM" id="MobiDB-lite"/>
    </source>
</evidence>
<proteinExistence type="inferred from homology"/>
<sequence>MDQSPSTVRGGPSASGSTSAKSSQLFIRDYPHRAIAITTPTHALIFRYSPTTNEAILNGSLASVSSARPRATSDGLVSKCMVEFSPITRDVMTEFRPLTPRPIYGTLGLIAINQDVFLCVVTHATRVASLRPGETVERIVTVDFFCLNSADYDQISLSTWDSELADSASAYGQNLNRREGEIEYPYQELQKLLSNGTFYYSTDFDLTNRMQDRPVDSDTFHIDNFDDSFLWNSYMISPLLKFRSRLMAHEREELDASRILTSAIRGFCSTMTIPQTAAPLRASKTGPPSFLTVISRLSCKRAGTRFNSRGIDDDGNVANFVETETIYWSPSGVLFSYAQVRGSVPVFWEQTAGLIPGQQKISITRSADGTQPAFDKHFEELEQSYGAVHIVNLLSATKPGEAELSQLFHYGVQHCPLNRLGEKNSVDHALLRETDYDFHAETKVAGYEAAREIRRYIEHSAEGFAYYLAEETDDSAEFANEANGGHRMVVVLQQEGVFRTNCLDCLDRTNLIQTLISQMAVEAFLSHREEYAAADFWMRHSTLWADNGDALSRIYAGTGALKSSFTRHGKMSLAGAFADARKSATRLYINNFTDKARQNTIDLLLGRLVGQTPVQLYDPISEYVSAELAKRSSEYSSTESITIWVGTFNLNGRTNGMNDDLSPWIWPAELGATQPEIMIVGFQEIVELSAQQIMNSDPTRKQGWERAIKRTLNNKAKEIGGERYVLLRSGQLVGAALCIFVKASSLPKIKNVEGSVKKTGMSGIAGNKGAVAIRMDYANTQICVVTAHLAAGFSNYDERNRDYATIHHGLRFQRNRSIDDHDTVIWLGDFNYRIGLSHDRVMDLLKNRDLERLYENDQLPRQDRSGQHMLMYTNREKARIPAWTDRILRKGTNIRQSSYNSAPLRFSDHRPVYAIFQCAVNIIDEPLREKISRQLYEHRKTDIGHPTTNLLSEDSDEEEDLIGYDPVEPGLPPASSDRQKWWLENGKMAQSTVGPPSSLSGNDSSTIILNPNRPANPFHPTEEPDWVAVPRSGSRLSSFSSISSSPYEQINHSTLLSTSASSSGPRKLPPPFDHAALPAKVGRLSLAEEQTSRSPKNEAPPPPPPRRQTAAQTPSQTIPARSLTFPVAPSSAPLMAQASPPSASADKAKPGPPVARKPAHLASASPTNSSPASDSGQFPAFVSANARHTIPRKPTTRVSDLTSKLESSGSGSLRGGMHNPLPPPLQPERVSHSPTSSIQSTSSTPSGRVSLPGLGKVERKPVNPTPRPQQQGTAAQPLPPPPTKPARKPTVDLLGDDEPSEMGSWETLKPS</sequence>